<dbReference type="Proteomes" id="UP000023435">
    <property type="component" value="Unassembled WGS sequence"/>
</dbReference>
<dbReference type="SUPFAM" id="SSF54427">
    <property type="entry name" value="NTF2-like"/>
    <property type="match status" value="1"/>
</dbReference>
<dbReference type="AlphaFoldDB" id="A0A108UBK8"/>
<sequence>MKPLGILLACLLSLPASASTTAQPLSARHEADIRSVIESFRASIVEKDKARFVALFVPGPVTWQSVDSDEALERRRKTQPQASKTRFDPDSTHLSFIDNIVNDPKRVEETFDRIRIDSDGDIASVAFDYRFIAGGVESHHGQESWQLLRTEQGWRIASVVWSMRPSRAANRGR</sequence>
<reference evidence="2 3" key="1">
    <citation type="journal article" date="2014" name="Genome Announc.">
        <title>Draft Genome Sequence of Lysobacter capsici AZ78, a Bacterium Antagonistic to Plant-Pathogenic Oomycetes.</title>
        <authorList>
            <person name="Puopolo G."/>
            <person name="Sonego P."/>
            <person name="Engelen K."/>
            <person name="Pertot I."/>
        </authorList>
    </citation>
    <scope>NUCLEOTIDE SEQUENCE [LARGE SCALE GENOMIC DNA]</scope>
    <source>
        <strain evidence="2 3">AZ78</strain>
    </source>
</reference>
<dbReference type="OrthoDB" id="118519at2"/>
<organism evidence="2 3">
    <name type="scientific">Lysobacter capsici AZ78</name>
    <dbReference type="NCBI Taxonomy" id="1444315"/>
    <lineage>
        <taxon>Bacteria</taxon>
        <taxon>Pseudomonadati</taxon>
        <taxon>Pseudomonadota</taxon>
        <taxon>Gammaproteobacteria</taxon>
        <taxon>Lysobacterales</taxon>
        <taxon>Lysobacteraceae</taxon>
        <taxon>Lysobacter</taxon>
    </lineage>
</organism>
<evidence type="ECO:0000313" key="2">
    <source>
        <dbReference type="EMBL" id="KWS06114.1"/>
    </source>
</evidence>
<feature type="chain" id="PRO_5007131860" description="SnoaL-like domain-containing protein" evidence="1">
    <location>
        <begin position="19"/>
        <end position="173"/>
    </location>
</feature>
<dbReference type="RefSeq" id="WP_051547273.1">
    <property type="nucleotide sequence ID" value="NZ_JAJA02000001.1"/>
</dbReference>
<evidence type="ECO:0008006" key="4">
    <source>
        <dbReference type="Google" id="ProtNLM"/>
    </source>
</evidence>
<gene>
    <name evidence="2" type="ORF">AZ78_3668</name>
</gene>
<name>A0A108UBK8_9GAMM</name>
<dbReference type="EMBL" id="JAJA02000001">
    <property type="protein sequence ID" value="KWS06114.1"/>
    <property type="molecule type" value="Genomic_DNA"/>
</dbReference>
<proteinExistence type="predicted"/>
<feature type="signal peptide" evidence="1">
    <location>
        <begin position="1"/>
        <end position="18"/>
    </location>
</feature>
<comment type="caution">
    <text evidence="2">The sequence shown here is derived from an EMBL/GenBank/DDBJ whole genome shotgun (WGS) entry which is preliminary data.</text>
</comment>
<accession>A0A108UBK8</accession>
<evidence type="ECO:0000256" key="1">
    <source>
        <dbReference type="SAM" id="SignalP"/>
    </source>
</evidence>
<dbReference type="InterPro" id="IPR032710">
    <property type="entry name" value="NTF2-like_dom_sf"/>
</dbReference>
<evidence type="ECO:0000313" key="3">
    <source>
        <dbReference type="Proteomes" id="UP000023435"/>
    </source>
</evidence>
<dbReference type="Gene3D" id="3.10.450.50">
    <property type="match status" value="1"/>
</dbReference>
<keyword evidence="3" id="KW-1185">Reference proteome</keyword>
<protein>
    <recommendedName>
        <fullName evidence="4">SnoaL-like domain-containing protein</fullName>
    </recommendedName>
</protein>
<keyword evidence="1" id="KW-0732">Signal</keyword>